<feature type="repeat" description="ANK" evidence="3">
    <location>
        <begin position="121"/>
        <end position="157"/>
    </location>
</feature>
<protein>
    <submittedName>
        <fullName evidence="4">Uncharacterized protein</fullName>
    </submittedName>
</protein>
<evidence type="ECO:0000313" key="5">
    <source>
        <dbReference type="Proteomes" id="UP001178507"/>
    </source>
</evidence>
<dbReference type="PROSITE" id="PS50088">
    <property type="entry name" value="ANK_REPEAT"/>
    <property type="match status" value="1"/>
</dbReference>
<organism evidence="4 5">
    <name type="scientific">Effrenium voratum</name>
    <dbReference type="NCBI Taxonomy" id="2562239"/>
    <lineage>
        <taxon>Eukaryota</taxon>
        <taxon>Sar</taxon>
        <taxon>Alveolata</taxon>
        <taxon>Dinophyceae</taxon>
        <taxon>Suessiales</taxon>
        <taxon>Symbiodiniaceae</taxon>
        <taxon>Effrenium</taxon>
    </lineage>
</organism>
<evidence type="ECO:0000256" key="3">
    <source>
        <dbReference type="PROSITE-ProRule" id="PRU00023"/>
    </source>
</evidence>
<keyword evidence="1" id="KW-0677">Repeat</keyword>
<proteinExistence type="predicted"/>
<dbReference type="Pfam" id="PF12796">
    <property type="entry name" value="Ank_2"/>
    <property type="match status" value="1"/>
</dbReference>
<evidence type="ECO:0000313" key="4">
    <source>
        <dbReference type="EMBL" id="CAJ1376403.1"/>
    </source>
</evidence>
<name>A0AA36HW27_9DINO</name>
<dbReference type="SUPFAM" id="SSF48403">
    <property type="entry name" value="Ankyrin repeat"/>
    <property type="match status" value="1"/>
</dbReference>
<gene>
    <name evidence="4" type="ORF">EVOR1521_LOCUS5478</name>
</gene>
<dbReference type="InterPro" id="IPR002110">
    <property type="entry name" value="Ankyrin_rpt"/>
</dbReference>
<comment type="caution">
    <text evidence="4">The sequence shown here is derived from an EMBL/GenBank/DDBJ whole genome shotgun (WGS) entry which is preliminary data.</text>
</comment>
<evidence type="ECO:0000256" key="1">
    <source>
        <dbReference type="ARBA" id="ARBA00022737"/>
    </source>
</evidence>
<reference evidence="4" key="1">
    <citation type="submission" date="2023-08" db="EMBL/GenBank/DDBJ databases">
        <authorList>
            <person name="Chen Y."/>
            <person name="Shah S."/>
            <person name="Dougan E. K."/>
            <person name="Thang M."/>
            <person name="Chan C."/>
        </authorList>
    </citation>
    <scope>NUCLEOTIDE SEQUENCE</scope>
</reference>
<keyword evidence="5" id="KW-1185">Reference proteome</keyword>
<dbReference type="InterPro" id="IPR036770">
    <property type="entry name" value="Ankyrin_rpt-contain_sf"/>
</dbReference>
<dbReference type="Gene3D" id="1.25.40.20">
    <property type="entry name" value="Ankyrin repeat-containing domain"/>
    <property type="match status" value="1"/>
</dbReference>
<accession>A0AA36HW27</accession>
<dbReference type="Proteomes" id="UP001178507">
    <property type="component" value="Unassembled WGS sequence"/>
</dbReference>
<dbReference type="PANTHER" id="PTHR24171">
    <property type="entry name" value="ANKYRIN REPEAT DOMAIN-CONTAINING PROTEIN 39-RELATED"/>
    <property type="match status" value="1"/>
</dbReference>
<evidence type="ECO:0000256" key="2">
    <source>
        <dbReference type="ARBA" id="ARBA00023043"/>
    </source>
</evidence>
<dbReference type="EMBL" id="CAUJNA010000391">
    <property type="protein sequence ID" value="CAJ1376403.1"/>
    <property type="molecule type" value="Genomic_DNA"/>
</dbReference>
<dbReference type="AlphaFoldDB" id="A0AA36HW27"/>
<sequence>MAVSMAVGGEEMMSAEQFAAWLEGPSELRTSGSSFVDQLRRKVAEQRGLSNFRQLSIVSRNGALTPDCSWDTVGPFSVVVRPYTDVAGRELEICKAAADGDLAKVLLYLEEPVDPNIEDADQRTPLHWAASENLHRQNEGVLRCLLEVGGDWNKEDSDGKTPSFLAALASC</sequence>
<keyword evidence="2 3" id="KW-0040">ANK repeat</keyword>